<dbReference type="PANTHER" id="PTHR46365:SF1">
    <property type="entry name" value="COPPER TRANSPORT PROTEIN ATOX1"/>
    <property type="match status" value="1"/>
</dbReference>
<dbReference type="Pfam" id="PF00403">
    <property type="entry name" value="HMA"/>
    <property type="match status" value="1"/>
</dbReference>
<dbReference type="InterPro" id="IPR051881">
    <property type="entry name" value="Copper_transport_ATOX1-like"/>
</dbReference>
<dbReference type="SUPFAM" id="SSF55008">
    <property type="entry name" value="HMA, heavy metal-associated domain"/>
    <property type="match status" value="1"/>
</dbReference>
<feature type="domain" description="HMA" evidence="12">
    <location>
        <begin position="57"/>
        <end position="121"/>
    </location>
</feature>
<evidence type="ECO:0000256" key="3">
    <source>
        <dbReference type="ARBA" id="ARBA00022796"/>
    </source>
</evidence>
<name>A0ABP0FZR1_CLALP</name>
<dbReference type="PANTHER" id="PTHR46365">
    <property type="entry name" value="COPPER TRANSPORT PROTEIN ATOX1"/>
    <property type="match status" value="1"/>
</dbReference>
<dbReference type="EMBL" id="CAWYQH010000097">
    <property type="protein sequence ID" value="CAK8684267.1"/>
    <property type="molecule type" value="Genomic_DNA"/>
</dbReference>
<evidence type="ECO:0000256" key="7">
    <source>
        <dbReference type="ARBA" id="ARBA00037651"/>
    </source>
</evidence>
<keyword evidence="5" id="KW-0406">Ion transport</keyword>
<keyword evidence="14" id="KW-1185">Reference proteome</keyword>
<keyword evidence="1" id="KW-0813">Transport</keyword>
<dbReference type="Proteomes" id="UP001642483">
    <property type="component" value="Unassembled WGS sequence"/>
</dbReference>
<comment type="subunit">
    <text evidence="11">Homodimer. Interacts with ATP7B. Interacts with ATP7A. Interacts (via dimer form) with SLC31A1 (via C-terminal domain); this interaction improves ATOX1 stability and controls intracellular Cu(I) levels.</text>
</comment>
<evidence type="ECO:0000256" key="11">
    <source>
        <dbReference type="ARBA" id="ARBA00046351"/>
    </source>
</evidence>
<evidence type="ECO:0000313" key="13">
    <source>
        <dbReference type="EMBL" id="CAK8684267.1"/>
    </source>
</evidence>
<sequence length="126" mass="14279">MFFMLMNQLTFIPQIGNLPFLGEKPPLRNKVKQKPSYAQLIRIFPPNFPICEYYIFIQTYEFKVEMTCEGCSGAVTRILTKKLGADANFNVDLAAQKVTITSDLSQDELTEMLKKSGKAVTYIGVQ</sequence>
<keyword evidence="4" id="KW-0186">Copper</keyword>
<dbReference type="CDD" id="cd00371">
    <property type="entry name" value="HMA"/>
    <property type="match status" value="1"/>
</dbReference>
<dbReference type="InterPro" id="IPR006121">
    <property type="entry name" value="HMA_dom"/>
</dbReference>
<keyword evidence="3" id="KW-0187">Copper transport</keyword>
<reference evidence="13 14" key="1">
    <citation type="submission" date="2024-02" db="EMBL/GenBank/DDBJ databases">
        <authorList>
            <person name="Daric V."/>
            <person name="Darras S."/>
        </authorList>
    </citation>
    <scope>NUCLEOTIDE SEQUENCE [LARGE SCALE GENOMIC DNA]</scope>
</reference>
<evidence type="ECO:0000256" key="4">
    <source>
        <dbReference type="ARBA" id="ARBA00023008"/>
    </source>
</evidence>
<gene>
    <name evidence="13" type="ORF">CVLEPA_LOCUS15256</name>
</gene>
<evidence type="ECO:0000313" key="14">
    <source>
        <dbReference type="Proteomes" id="UP001642483"/>
    </source>
</evidence>
<protein>
    <recommendedName>
        <fullName evidence="9">Copper transport protein ATOX1</fullName>
    </recommendedName>
    <alternativeName>
        <fullName evidence="10">Metal transport protein ATX1</fullName>
    </alternativeName>
</protein>
<evidence type="ECO:0000256" key="10">
    <source>
        <dbReference type="ARBA" id="ARBA00043201"/>
    </source>
</evidence>
<comment type="caution">
    <text evidence="13">The sequence shown here is derived from an EMBL/GenBank/DDBJ whole genome shotgun (WGS) entry which is preliminary data.</text>
</comment>
<evidence type="ECO:0000256" key="8">
    <source>
        <dbReference type="ARBA" id="ARBA00038171"/>
    </source>
</evidence>
<dbReference type="InterPro" id="IPR036163">
    <property type="entry name" value="HMA_dom_sf"/>
</dbReference>
<organism evidence="13 14">
    <name type="scientific">Clavelina lepadiformis</name>
    <name type="common">Light-bulb sea squirt</name>
    <name type="synonym">Ascidia lepadiformis</name>
    <dbReference type="NCBI Taxonomy" id="159417"/>
    <lineage>
        <taxon>Eukaryota</taxon>
        <taxon>Metazoa</taxon>
        <taxon>Chordata</taxon>
        <taxon>Tunicata</taxon>
        <taxon>Ascidiacea</taxon>
        <taxon>Aplousobranchia</taxon>
        <taxon>Clavelinidae</taxon>
        <taxon>Clavelina</taxon>
    </lineage>
</organism>
<evidence type="ECO:0000256" key="2">
    <source>
        <dbReference type="ARBA" id="ARBA00022723"/>
    </source>
</evidence>
<proteinExistence type="inferred from homology"/>
<evidence type="ECO:0000256" key="6">
    <source>
        <dbReference type="ARBA" id="ARBA00023186"/>
    </source>
</evidence>
<dbReference type="Gene3D" id="3.30.70.100">
    <property type="match status" value="1"/>
</dbReference>
<evidence type="ECO:0000256" key="1">
    <source>
        <dbReference type="ARBA" id="ARBA00022448"/>
    </source>
</evidence>
<keyword evidence="6" id="KW-0143">Chaperone</keyword>
<accession>A0ABP0FZR1</accession>
<evidence type="ECO:0000256" key="9">
    <source>
        <dbReference type="ARBA" id="ARBA00040962"/>
    </source>
</evidence>
<evidence type="ECO:0000256" key="5">
    <source>
        <dbReference type="ARBA" id="ARBA00023065"/>
    </source>
</evidence>
<keyword evidence="2" id="KW-0479">Metal-binding</keyword>
<dbReference type="PROSITE" id="PS50846">
    <property type="entry name" value="HMA_2"/>
    <property type="match status" value="1"/>
</dbReference>
<evidence type="ECO:0000259" key="12">
    <source>
        <dbReference type="PROSITE" id="PS50846"/>
    </source>
</evidence>
<comment type="similarity">
    <text evidence="8">Belongs to the ATX1 family.</text>
</comment>
<comment type="function">
    <text evidence="7">Binds and deliver cytosolic copper to the copper ATPase proteins. May be important in cellular antioxidant defense.</text>
</comment>